<keyword evidence="3" id="KW-1185">Reference proteome</keyword>
<sequence>MGERISAIIYYDGEVRDTDNGARNLEAMVQTHLASGSPYLELYVQFSSPNEAFETLTSTAIREEYTTPARDFVTRRQNTKAPMFGSSMEYTTPAQHLVSGWDMHLNRSMFDARITYWGMTSTSSDWQSTSDWGRYEMSIRRDDVLPMTSTGEGTSYAANNGVLDDEFDVDPPREPGPNGTEAALFFELELVPTEPEDVERGSNEEEEDPRFRAYSPPAHMHNVDLSVNDTLKFPDLPHRRRDRTSLSLDSGELEVGKEFSNKDSFLGALKQHSIMNGVNYNVVKSKSEKFEAKSAVQDGGSQDHPKIDSDMLANLILPTVKADPKTSMSDLYWQTYFLLSALFPKRAASYKGQIEGGHVWCQKVLQEINKAKA</sequence>
<name>A0A9D3ULP3_9ROSI</name>
<organism evidence="2 3">
    <name type="scientific">Gossypium stocksii</name>
    <dbReference type="NCBI Taxonomy" id="47602"/>
    <lineage>
        <taxon>Eukaryota</taxon>
        <taxon>Viridiplantae</taxon>
        <taxon>Streptophyta</taxon>
        <taxon>Embryophyta</taxon>
        <taxon>Tracheophyta</taxon>
        <taxon>Spermatophyta</taxon>
        <taxon>Magnoliopsida</taxon>
        <taxon>eudicotyledons</taxon>
        <taxon>Gunneridae</taxon>
        <taxon>Pentapetalae</taxon>
        <taxon>rosids</taxon>
        <taxon>malvids</taxon>
        <taxon>Malvales</taxon>
        <taxon>Malvaceae</taxon>
        <taxon>Malvoideae</taxon>
        <taxon>Gossypium</taxon>
    </lineage>
</organism>
<dbReference type="OrthoDB" id="1435097at2759"/>
<gene>
    <name evidence="2" type="ORF">J1N35_038344</name>
</gene>
<reference evidence="2 3" key="1">
    <citation type="journal article" date="2021" name="Plant Biotechnol. J.">
        <title>Multi-omics assisted identification of the key and species-specific regulatory components of drought-tolerant mechanisms in Gossypium stocksii.</title>
        <authorList>
            <person name="Yu D."/>
            <person name="Ke L."/>
            <person name="Zhang D."/>
            <person name="Wu Y."/>
            <person name="Sun Y."/>
            <person name="Mei J."/>
            <person name="Sun J."/>
            <person name="Sun Y."/>
        </authorList>
    </citation>
    <scope>NUCLEOTIDE SEQUENCE [LARGE SCALE GENOMIC DNA]</scope>
    <source>
        <strain evidence="3">cv. E1</strain>
        <tissue evidence="2">Leaf</tissue>
    </source>
</reference>
<feature type="region of interest" description="Disordered" evidence="1">
    <location>
        <begin position="193"/>
        <end position="217"/>
    </location>
</feature>
<dbReference type="Proteomes" id="UP000828251">
    <property type="component" value="Unassembled WGS sequence"/>
</dbReference>
<evidence type="ECO:0000313" key="3">
    <source>
        <dbReference type="Proteomes" id="UP000828251"/>
    </source>
</evidence>
<accession>A0A9D3ULP3</accession>
<evidence type="ECO:0000256" key="1">
    <source>
        <dbReference type="SAM" id="MobiDB-lite"/>
    </source>
</evidence>
<dbReference type="EMBL" id="JAIQCV010000011">
    <property type="protein sequence ID" value="KAH1047560.1"/>
    <property type="molecule type" value="Genomic_DNA"/>
</dbReference>
<evidence type="ECO:0000313" key="2">
    <source>
        <dbReference type="EMBL" id="KAH1047560.1"/>
    </source>
</evidence>
<comment type="caution">
    <text evidence="2">The sequence shown here is derived from an EMBL/GenBank/DDBJ whole genome shotgun (WGS) entry which is preliminary data.</text>
</comment>
<proteinExistence type="predicted"/>
<protein>
    <submittedName>
        <fullName evidence="2">Uncharacterized protein</fullName>
    </submittedName>
</protein>
<dbReference type="AlphaFoldDB" id="A0A9D3ULP3"/>